<feature type="compositionally biased region" description="Low complexity" evidence="1">
    <location>
        <begin position="103"/>
        <end position="115"/>
    </location>
</feature>
<dbReference type="STRING" id="906968.Trebr_2394"/>
<name>F4LMR2_TREBD</name>
<keyword evidence="2" id="KW-0472">Membrane</keyword>
<feature type="transmembrane region" description="Helical" evidence="2">
    <location>
        <begin position="296"/>
        <end position="316"/>
    </location>
</feature>
<accession>F4LMR2</accession>
<dbReference type="Proteomes" id="UP000006546">
    <property type="component" value="Chromosome"/>
</dbReference>
<feature type="transmembrane region" description="Helical" evidence="2">
    <location>
        <begin position="347"/>
        <end position="367"/>
    </location>
</feature>
<keyword evidence="2" id="KW-0812">Transmembrane</keyword>
<reference evidence="4" key="1">
    <citation type="submission" date="2011-04" db="EMBL/GenBank/DDBJ databases">
        <title>The complete genome of Treponema brennaborense DSM 12168.</title>
        <authorList>
            <person name="Lucas S."/>
            <person name="Han J."/>
            <person name="Lapidus A."/>
            <person name="Bruce D."/>
            <person name="Goodwin L."/>
            <person name="Pitluck S."/>
            <person name="Peters L."/>
            <person name="Kyrpides N."/>
            <person name="Mavromatis K."/>
            <person name="Ivanova N."/>
            <person name="Mikhailova N."/>
            <person name="Pagani I."/>
            <person name="Teshima H."/>
            <person name="Detter J.C."/>
            <person name="Tapia R."/>
            <person name="Han C."/>
            <person name="Land M."/>
            <person name="Hauser L."/>
            <person name="Markowitz V."/>
            <person name="Cheng J.-F."/>
            <person name="Hugenholtz P."/>
            <person name="Woyke T."/>
            <person name="Wu D."/>
            <person name="Gronow S."/>
            <person name="Wellnitz S."/>
            <person name="Brambilla E."/>
            <person name="Klenk H.-P."/>
            <person name="Eisen J.A."/>
        </authorList>
    </citation>
    <scope>NUCLEOTIDE SEQUENCE [LARGE SCALE GENOMIC DNA]</scope>
    <source>
        <strain evidence="4">DSM 12168 / CIP 105900 / DD5/3</strain>
    </source>
</reference>
<evidence type="ECO:0000313" key="4">
    <source>
        <dbReference type="Proteomes" id="UP000006546"/>
    </source>
</evidence>
<organism evidence="3 4">
    <name type="scientific">Treponema brennaborense (strain DSM 12168 / CIP 105900 / DD5/3)</name>
    <dbReference type="NCBI Taxonomy" id="906968"/>
    <lineage>
        <taxon>Bacteria</taxon>
        <taxon>Pseudomonadati</taxon>
        <taxon>Spirochaetota</taxon>
        <taxon>Spirochaetia</taxon>
        <taxon>Spirochaetales</taxon>
        <taxon>Treponemataceae</taxon>
        <taxon>Treponema</taxon>
    </lineage>
</organism>
<dbReference type="AlphaFoldDB" id="F4LMR2"/>
<sequence length="421" mass="47446">MPKTTSTLRVQARFSKPTETQLRRRYAVPKDERLQCEIRFAGQRGSAFLLTEQAIYWTTESKYTEKSSIERIKTTLPAHVSIREVTRIRAETEPFTDRNEPNASAQPAGEAAQASKETMQSAQTAAGKPARRIRIDTADRIITISADFLPEKDTEVLAEILWKHSTQDAAFAEAVSTYKTNEPIEYARTAADGFRCGWQSIERTAKRVHLKTVTFLRGTQEEARTAAAAGKKQATSFFISVGHGLRHIFDLFADLVFIAAVIVVGKQELIINWFSKKQFHFPDIQLDPLFRLDKKPAFVFCILTAGFIILKLIILFSCHRKSNAISILLLILTLLSCLLIQTHFWLFILFSVLLYICFQLSCGFSSVVIKLKMLLLILLAISLYATANIVLNDNMKDAVKILMTELKFPAVPKVQGYEAGF</sequence>
<keyword evidence="4" id="KW-1185">Reference proteome</keyword>
<dbReference type="RefSeq" id="WP_013759503.1">
    <property type="nucleotide sequence ID" value="NC_015500.1"/>
</dbReference>
<dbReference type="eggNOG" id="ENOG50329IR">
    <property type="taxonomic scope" value="Bacteria"/>
</dbReference>
<dbReference type="KEGG" id="tbe:Trebr_2394"/>
<feature type="transmembrane region" description="Helical" evidence="2">
    <location>
        <begin position="373"/>
        <end position="391"/>
    </location>
</feature>
<evidence type="ECO:0000256" key="2">
    <source>
        <dbReference type="SAM" id="Phobius"/>
    </source>
</evidence>
<feature type="compositionally biased region" description="Basic and acidic residues" evidence="1">
    <location>
        <begin position="91"/>
        <end position="100"/>
    </location>
</feature>
<dbReference type="HOGENOM" id="CLU_652024_0_0_12"/>
<proteinExistence type="predicted"/>
<keyword evidence="2" id="KW-1133">Transmembrane helix</keyword>
<protein>
    <submittedName>
        <fullName evidence="3">Uncharacterized protein</fullName>
    </submittedName>
</protein>
<evidence type="ECO:0000256" key="1">
    <source>
        <dbReference type="SAM" id="MobiDB-lite"/>
    </source>
</evidence>
<gene>
    <name evidence="3" type="ordered locus">Trebr_2394</name>
</gene>
<evidence type="ECO:0000313" key="3">
    <source>
        <dbReference type="EMBL" id="AEE17802.1"/>
    </source>
</evidence>
<feature type="transmembrane region" description="Helical" evidence="2">
    <location>
        <begin position="322"/>
        <end position="340"/>
    </location>
</feature>
<feature type="region of interest" description="Disordered" evidence="1">
    <location>
        <begin position="91"/>
        <end position="130"/>
    </location>
</feature>
<dbReference type="EMBL" id="CP002696">
    <property type="protein sequence ID" value="AEE17802.1"/>
    <property type="molecule type" value="Genomic_DNA"/>
</dbReference>